<evidence type="ECO:0000256" key="2">
    <source>
        <dbReference type="ARBA" id="ARBA00006177"/>
    </source>
</evidence>
<dbReference type="PROSITE" id="PS50950">
    <property type="entry name" value="ZF_THAP"/>
    <property type="match status" value="1"/>
</dbReference>
<feature type="compositionally biased region" description="Acidic residues" evidence="13">
    <location>
        <begin position="108"/>
        <end position="119"/>
    </location>
</feature>
<evidence type="ECO:0000256" key="4">
    <source>
        <dbReference type="ARBA" id="ARBA00022771"/>
    </source>
</evidence>
<keyword evidence="10" id="KW-0539">Nucleus</keyword>
<evidence type="ECO:0000256" key="1">
    <source>
        <dbReference type="ARBA" id="ARBA00004642"/>
    </source>
</evidence>
<dbReference type="PANTHER" id="PTHR46600:SF1">
    <property type="entry name" value="THAP DOMAIN-CONTAINING PROTEIN 1"/>
    <property type="match status" value="1"/>
</dbReference>
<feature type="compositionally biased region" description="Basic residues" evidence="13">
    <location>
        <begin position="91"/>
        <end position="104"/>
    </location>
</feature>
<accession>A0A834XQ81</accession>
<sequence>MTRKCVMCQETNYKTKYSFFSAPKDAETRKKWKDAIGNPEYTVCDETYVCSKHFSDRDIISHWASGTPPHVVTIKYKKCRLRPGAVPTASKNRKKYNVSTKKKKNQQDDEEEEEDEDEIMERKTDDEEEHDFEVNKDFETRKPTTITRNNKNKSFQIPRTYVNSDNNKLKLNNQSSIEFHDLKNGIITSQRGDNCEEEMIISEQLDNNLDDDDDDNDNEDGEERAFYINTGDCQQLYYIKTIDENSKTNFTEDDAVNDDNSKEITVETNPLIDDENIDYNNVESYEYHSQGGDDDDDDEIIEEIEQDIDDGDNMAIWEHIKTEKNNLLSKNNEDNGETMETCTSTDPLELNDAYDDEEVMLFEDLLDNYTEVMLPKGWSSLVESRGNDTSIIYAFMKTSMNGIPWIQKQVFIQSDMLMRCSAAGKELNPKIHNLIKEKKRVKVHNVDDVTDLLREFDSRTICQGTSEKINPADMDNTIGYLDGVNWRHVECSIMIKPGQARCKKCNSLNAIAKRKKAKLP</sequence>
<evidence type="ECO:0000256" key="12">
    <source>
        <dbReference type="PROSITE-ProRule" id="PRU00309"/>
    </source>
</evidence>
<feature type="region of interest" description="Disordered" evidence="13">
    <location>
        <begin position="86"/>
        <end position="132"/>
    </location>
</feature>
<evidence type="ECO:0000256" key="13">
    <source>
        <dbReference type="SAM" id="MobiDB-lite"/>
    </source>
</evidence>
<dbReference type="SUPFAM" id="SSF57716">
    <property type="entry name" value="Glucocorticoid receptor-like (DNA-binding domain)"/>
    <property type="match status" value="1"/>
</dbReference>
<protein>
    <recommendedName>
        <fullName evidence="14">THAP-type domain-containing protein</fullName>
    </recommendedName>
</protein>
<comment type="subcellular location">
    <subcellularLocation>
        <location evidence="1">Nucleus</location>
        <location evidence="1">Nucleoplasm</location>
    </subcellularLocation>
</comment>
<dbReference type="GO" id="GO:0043565">
    <property type="term" value="F:sequence-specific DNA binding"/>
    <property type="evidence" value="ECO:0007669"/>
    <property type="project" value="InterPro"/>
</dbReference>
<dbReference type="OrthoDB" id="7331812at2759"/>
<evidence type="ECO:0000256" key="8">
    <source>
        <dbReference type="ARBA" id="ARBA00023125"/>
    </source>
</evidence>
<evidence type="ECO:0000256" key="10">
    <source>
        <dbReference type="ARBA" id="ARBA00023242"/>
    </source>
</evidence>
<evidence type="ECO:0000256" key="9">
    <source>
        <dbReference type="ARBA" id="ARBA00023163"/>
    </source>
</evidence>
<dbReference type="InterPro" id="IPR026516">
    <property type="entry name" value="THAP1/10"/>
</dbReference>
<keyword evidence="16" id="KW-1185">Reference proteome</keyword>
<keyword evidence="8 12" id="KW-0238">DNA-binding</keyword>
<evidence type="ECO:0000256" key="6">
    <source>
        <dbReference type="ARBA" id="ARBA00023015"/>
    </source>
</evidence>
<evidence type="ECO:0000256" key="5">
    <source>
        <dbReference type="ARBA" id="ARBA00022833"/>
    </source>
</evidence>
<comment type="caution">
    <text evidence="15">The sequence shown here is derived from an EMBL/GenBank/DDBJ whole genome shotgun (WGS) entry which is preliminary data.</text>
</comment>
<keyword evidence="6" id="KW-0805">Transcription regulation</keyword>
<comment type="similarity">
    <text evidence="2">Belongs to the THAP1 family.</text>
</comment>
<dbReference type="AlphaFoldDB" id="A0A834XQ81"/>
<dbReference type="SMART" id="SM00692">
    <property type="entry name" value="DM3"/>
    <property type="match status" value="1"/>
</dbReference>
<dbReference type="PANTHER" id="PTHR46600">
    <property type="entry name" value="THAP DOMAIN-CONTAINING"/>
    <property type="match status" value="1"/>
</dbReference>
<dbReference type="Proteomes" id="UP000639338">
    <property type="component" value="Unassembled WGS sequence"/>
</dbReference>
<reference evidence="15 16" key="1">
    <citation type="submission" date="2020-08" db="EMBL/GenBank/DDBJ databases">
        <title>Aphidius gifuensis genome sequencing and assembly.</title>
        <authorList>
            <person name="Du Z."/>
        </authorList>
    </citation>
    <scope>NUCLEOTIDE SEQUENCE [LARGE SCALE GENOMIC DNA]</scope>
    <source>
        <strain evidence="15">YNYX2018</strain>
        <tissue evidence="15">Adults</tissue>
    </source>
</reference>
<keyword evidence="9" id="KW-0804">Transcription</keyword>
<dbReference type="InterPro" id="IPR038441">
    <property type="entry name" value="THAP_Znf_sf"/>
</dbReference>
<evidence type="ECO:0000313" key="15">
    <source>
        <dbReference type="EMBL" id="KAF7991408.1"/>
    </source>
</evidence>
<dbReference type="EMBL" id="JACMRX010000004">
    <property type="protein sequence ID" value="KAF7991408.1"/>
    <property type="molecule type" value="Genomic_DNA"/>
</dbReference>
<evidence type="ECO:0000313" key="16">
    <source>
        <dbReference type="Proteomes" id="UP000639338"/>
    </source>
</evidence>
<evidence type="ECO:0000259" key="14">
    <source>
        <dbReference type="PROSITE" id="PS50950"/>
    </source>
</evidence>
<dbReference type="GO" id="GO:0008270">
    <property type="term" value="F:zinc ion binding"/>
    <property type="evidence" value="ECO:0007669"/>
    <property type="project" value="UniProtKB-KW"/>
</dbReference>
<evidence type="ECO:0000256" key="7">
    <source>
        <dbReference type="ARBA" id="ARBA00023054"/>
    </source>
</evidence>
<keyword evidence="3" id="KW-0479">Metal-binding</keyword>
<proteinExistence type="inferred from homology"/>
<dbReference type="Gene3D" id="6.20.210.20">
    <property type="entry name" value="THAP domain"/>
    <property type="match status" value="1"/>
</dbReference>
<dbReference type="SMART" id="SM00980">
    <property type="entry name" value="THAP"/>
    <property type="match status" value="1"/>
</dbReference>
<organism evidence="15 16">
    <name type="scientific">Aphidius gifuensis</name>
    <name type="common">Parasitoid wasp</name>
    <dbReference type="NCBI Taxonomy" id="684658"/>
    <lineage>
        <taxon>Eukaryota</taxon>
        <taxon>Metazoa</taxon>
        <taxon>Ecdysozoa</taxon>
        <taxon>Arthropoda</taxon>
        <taxon>Hexapoda</taxon>
        <taxon>Insecta</taxon>
        <taxon>Pterygota</taxon>
        <taxon>Neoptera</taxon>
        <taxon>Endopterygota</taxon>
        <taxon>Hymenoptera</taxon>
        <taxon>Apocrita</taxon>
        <taxon>Ichneumonoidea</taxon>
        <taxon>Braconidae</taxon>
        <taxon>Aphidiinae</taxon>
        <taxon>Aphidius</taxon>
    </lineage>
</organism>
<dbReference type="GO" id="GO:0005654">
    <property type="term" value="C:nucleoplasm"/>
    <property type="evidence" value="ECO:0007669"/>
    <property type="project" value="UniProtKB-SubCell"/>
</dbReference>
<dbReference type="InterPro" id="IPR006612">
    <property type="entry name" value="THAP_Znf"/>
</dbReference>
<feature type="region of interest" description="Disordered" evidence="13">
    <location>
        <begin position="328"/>
        <end position="347"/>
    </location>
</feature>
<feature type="domain" description="THAP-type" evidence="14">
    <location>
        <begin position="1"/>
        <end position="90"/>
    </location>
</feature>
<keyword evidence="5" id="KW-0862">Zinc</keyword>
<gene>
    <name evidence="15" type="ORF">HCN44_002970</name>
</gene>
<keyword evidence="7" id="KW-0175">Coiled coil</keyword>
<dbReference type="Pfam" id="PF05485">
    <property type="entry name" value="THAP"/>
    <property type="match status" value="1"/>
</dbReference>
<name>A0A834XQ81_APHGI</name>
<keyword evidence="4 12" id="KW-0863">Zinc-finger</keyword>
<evidence type="ECO:0000256" key="11">
    <source>
        <dbReference type="ARBA" id="ARBA00023306"/>
    </source>
</evidence>
<keyword evidence="11" id="KW-0131">Cell cycle</keyword>
<evidence type="ECO:0000256" key="3">
    <source>
        <dbReference type="ARBA" id="ARBA00022723"/>
    </source>
</evidence>